<dbReference type="InterPro" id="IPR000182">
    <property type="entry name" value="GNAT_dom"/>
</dbReference>
<dbReference type="EMBL" id="KE356561">
    <property type="protein sequence ID" value="ERG94985.1"/>
    <property type="molecule type" value="Genomic_DNA"/>
</dbReference>
<dbReference type="InterPro" id="IPR050832">
    <property type="entry name" value="Bact_Acetyltransf"/>
</dbReference>
<dbReference type="Proteomes" id="UP000030710">
    <property type="component" value="Unassembled WGS sequence"/>
</dbReference>
<evidence type="ECO:0000256" key="3">
    <source>
        <dbReference type="SAM" id="MobiDB-lite"/>
    </source>
</evidence>
<accession>U1NDE8</accession>
<evidence type="ECO:0000313" key="5">
    <source>
        <dbReference type="EMBL" id="ERG94985.1"/>
    </source>
</evidence>
<dbReference type="InterPro" id="IPR016181">
    <property type="entry name" value="Acyl_CoA_acyltransferase"/>
</dbReference>
<evidence type="ECO:0000259" key="4">
    <source>
        <dbReference type="PROSITE" id="PS51186"/>
    </source>
</evidence>
<dbReference type="PROSITE" id="PS51186">
    <property type="entry name" value="GNAT"/>
    <property type="match status" value="1"/>
</dbReference>
<dbReference type="PANTHER" id="PTHR43877">
    <property type="entry name" value="AMINOALKYLPHOSPHONATE N-ACETYLTRANSFERASE-RELATED-RELATED"/>
    <property type="match status" value="1"/>
</dbReference>
<dbReference type="GO" id="GO:0016747">
    <property type="term" value="F:acyltransferase activity, transferring groups other than amino-acyl groups"/>
    <property type="evidence" value="ECO:0007669"/>
    <property type="project" value="InterPro"/>
</dbReference>
<reference evidence="5 6" key="1">
    <citation type="journal article" date="2013" name="PLoS ONE">
        <title>Assembly-driven community genomics of a hypersaline microbial ecosystem.</title>
        <authorList>
            <person name="Podell S."/>
            <person name="Ugalde J.A."/>
            <person name="Narasingarao P."/>
            <person name="Banfield J.F."/>
            <person name="Heidelberg K.B."/>
            <person name="Allen E.E."/>
        </authorList>
    </citation>
    <scope>NUCLEOTIDE SEQUENCE [LARGE SCALE GENOMIC DNA]</scope>
    <source>
        <strain evidence="6">J07HQW2</strain>
    </source>
</reference>
<keyword evidence="2" id="KW-0012">Acyltransferase</keyword>
<dbReference type="Gene3D" id="3.40.630.30">
    <property type="match status" value="1"/>
</dbReference>
<protein>
    <submittedName>
        <fullName evidence="5">Acetyltransferase</fullName>
    </submittedName>
</protein>
<dbReference type="Pfam" id="PF00583">
    <property type="entry name" value="Acetyltransf_1"/>
    <property type="match status" value="1"/>
</dbReference>
<proteinExistence type="predicted"/>
<name>U1NDE8_9EURY</name>
<dbReference type="HOGENOM" id="CLU_907952_0_0_2"/>
<keyword evidence="1 5" id="KW-0808">Transferase</keyword>
<evidence type="ECO:0000256" key="2">
    <source>
        <dbReference type="ARBA" id="ARBA00023315"/>
    </source>
</evidence>
<feature type="domain" description="N-acetyltransferase" evidence="4">
    <location>
        <begin position="1"/>
        <end position="171"/>
    </location>
</feature>
<dbReference type="STRING" id="1238425.J07HQW2_01428"/>
<dbReference type="eggNOG" id="arCOG00845">
    <property type="taxonomic scope" value="Archaea"/>
</dbReference>
<feature type="compositionally biased region" description="Low complexity" evidence="3">
    <location>
        <begin position="60"/>
        <end position="71"/>
    </location>
</feature>
<dbReference type="SUPFAM" id="SSF55729">
    <property type="entry name" value="Acyl-CoA N-acyltransferases (Nat)"/>
    <property type="match status" value="1"/>
</dbReference>
<sequence>MTVRTAELADADAVKRITENTWSDRSEDDYLGSVFPEWVAADDGKTAQTIIISVDSQSQLPSDNDSLNPDLDSNHSDDATKPVGVVQVCTLSETEAWVQGLRIAPEYRGRGLATILIETVCAVARAMHAAVLRGIVFSWNSASLGLLRQTGFDPGIEFRWIQPDPYNASIETVSTSNNNIPLSIQTGEDTSTEDVWSFWQKSQIRDALDGIIIDNAESWALSTLRRHRIQHAATTGRLITVRSNSSTDAVRGFAIRTRTYEPMGEVSTPGVEYAIGAWEPGDEAAVQSLLTAVRRDATLFDSTIDHTRVLVPEDTRWLSDAAVTGVGMWSEPIFLMSRRLLGEVTG</sequence>
<organism evidence="5 6">
    <name type="scientific">Haloquadratum walsbyi J07HQW2</name>
    <dbReference type="NCBI Taxonomy" id="1238425"/>
    <lineage>
        <taxon>Archaea</taxon>
        <taxon>Methanobacteriati</taxon>
        <taxon>Methanobacteriota</taxon>
        <taxon>Stenosarchaea group</taxon>
        <taxon>Halobacteria</taxon>
        <taxon>Halobacteriales</taxon>
        <taxon>Haloferacaceae</taxon>
        <taxon>Haloquadratum</taxon>
    </lineage>
</organism>
<dbReference type="AlphaFoldDB" id="U1NDE8"/>
<gene>
    <name evidence="5" type="ORF">J07HQW2_01428</name>
</gene>
<evidence type="ECO:0000256" key="1">
    <source>
        <dbReference type="ARBA" id="ARBA00022679"/>
    </source>
</evidence>
<feature type="region of interest" description="Disordered" evidence="3">
    <location>
        <begin position="57"/>
        <end position="79"/>
    </location>
</feature>
<evidence type="ECO:0000313" key="6">
    <source>
        <dbReference type="Proteomes" id="UP000030710"/>
    </source>
</evidence>
<dbReference type="CDD" id="cd04301">
    <property type="entry name" value="NAT_SF"/>
    <property type="match status" value="1"/>
</dbReference>